<sequence>MKTMILYASTYGYTQECAAKLSNELAGDVLLVNINTDPVPPLEAYDTILIGGSIYMGQIQKRIKEYCLANADSLKKKNLGFFISCGSAENFNESVKNAFPEDLIKTALSIENFGGEFRTDKMKLSHKLIMKMVAKATEKDNKPPAKPMPEKIEKMAQTINHSQAM</sequence>
<dbReference type="EMBL" id="WJBB01000004">
    <property type="protein sequence ID" value="MBC3796336.1"/>
    <property type="molecule type" value="Genomic_DNA"/>
</dbReference>
<dbReference type="Proteomes" id="UP000653358">
    <property type="component" value="Unassembled WGS sequence"/>
</dbReference>
<comment type="caution">
    <text evidence="2">The sequence shown here is derived from an EMBL/GenBank/DDBJ whole genome shotgun (WGS) entry which is preliminary data.</text>
</comment>
<protein>
    <submittedName>
        <fullName evidence="2">Flavodoxin</fullName>
    </submittedName>
</protein>
<evidence type="ECO:0000313" key="3">
    <source>
        <dbReference type="Proteomes" id="UP000653358"/>
    </source>
</evidence>
<evidence type="ECO:0000259" key="1">
    <source>
        <dbReference type="Pfam" id="PF12724"/>
    </source>
</evidence>
<dbReference type="InterPro" id="IPR026816">
    <property type="entry name" value="Flavodoxin_dom"/>
</dbReference>
<reference evidence="2 3" key="1">
    <citation type="journal article" date="2020" name="mSystems">
        <title>Defining Genomic and Predicted Metabolic Features of the Acetobacterium Genus.</title>
        <authorList>
            <person name="Ross D.E."/>
            <person name="Marshall C.W."/>
            <person name="Gulliver D."/>
            <person name="May H.D."/>
            <person name="Norman R.S."/>
        </authorList>
    </citation>
    <scope>NUCLEOTIDE SEQUENCE [LARGE SCALE GENOMIC DNA]</scope>
    <source>
        <strain evidence="2 3">DSM 9173</strain>
    </source>
</reference>
<accession>A0ABR6WIQ3</accession>
<dbReference type="RefSeq" id="WP_148603288.1">
    <property type="nucleotide sequence ID" value="NZ_RXYB01000007.1"/>
</dbReference>
<dbReference type="InterPro" id="IPR029039">
    <property type="entry name" value="Flavoprotein-like_sf"/>
</dbReference>
<name>A0ABR6WIQ3_9FIRM</name>
<dbReference type="PANTHER" id="PTHR38030">
    <property type="entry name" value="PROTOPORPHYRINOGEN IX DEHYDROGENASE [MENAQUINONE]"/>
    <property type="match status" value="1"/>
</dbReference>
<dbReference type="SUPFAM" id="SSF52218">
    <property type="entry name" value="Flavoproteins"/>
    <property type="match status" value="1"/>
</dbReference>
<feature type="domain" description="Flavodoxin" evidence="1">
    <location>
        <begin position="4"/>
        <end position="141"/>
    </location>
</feature>
<dbReference type="Gene3D" id="3.40.50.360">
    <property type="match status" value="1"/>
</dbReference>
<dbReference type="InterPro" id="IPR052200">
    <property type="entry name" value="Protoporphyrinogen_IX_DH"/>
</dbReference>
<evidence type="ECO:0000313" key="2">
    <source>
        <dbReference type="EMBL" id="MBC3796336.1"/>
    </source>
</evidence>
<proteinExistence type="predicted"/>
<gene>
    <name evidence="2" type="ORF">GH807_04630</name>
</gene>
<keyword evidence="3" id="KW-1185">Reference proteome</keyword>
<organism evidence="2 3">
    <name type="scientific">Acetobacterium tundrae</name>
    <dbReference type="NCBI Taxonomy" id="132932"/>
    <lineage>
        <taxon>Bacteria</taxon>
        <taxon>Bacillati</taxon>
        <taxon>Bacillota</taxon>
        <taxon>Clostridia</taxon>
        <taxon>Eubacteriales</taxon>
        <taxon>Eubacteriaceae</taxon>
        <taxon>Acetobacterium</taxon>
    </lineage>
</organism>
<dbReference type="PANTHER" id="PTHR38030:SF2">
    <property type="entry name" value="PROTOPORPHYRINOGEN IX DEHYDROGENASE [QUINONE]"/>
    <property type="match status" value="1"/>
</dbReference>
<dbReference type="Pfam" id="PF12724">
    <property type="entry name" value="Flavodoxin_5"/>
    <property type="match status" value="1"/>
</dbReference>